<dbReference type="InterPro" id="IPR033900">
    <property type="entry name" value="Gram_neg_porin_domain"/>
</dbReference>
<dbReference type="AlphaFoldDB" id="A0A0H3M8I7"/>
<sequence>MVIFMCKFSLTTAFVSLLFLYNVDAFAVDNLAKANTNDNKITVNTKKNHSDMKRVVLRKLAKGYHRIELGGQILSYAWCTDNVNQSQKHGVGVSGILNVKSVSENPNLGISYGASLQIGVPAIKDKYFIPTVKAYNRGAQLFIDSSYGNISMGYQEGVDSIMKIDAFTIGSGDNSITWVQNLNILDKDKNLVYHVFPGLYTESLFNGSESLALLSIQGRGKDFINNLPFRISYQSPSFAGLKVAVSYAPLGYPTSLFEHADRDDYKVDKLTIPPLLGPLQEKTADKKIEEIVAVLGDKIALQDVEMEGLADSGKVKFLGPNYKNIINAGLSYSHSFDSIDFQASVIAEYASNDVEALKKSSYSGPLVPFNGLSGIAVGTSVAYDSVIVAASYGYLGKSGQPINVKGNAYYWTLGAKYTYDNASISTSYFRSNNFGNEFQDFGIGIDCNLSANSKYKGQYKVFGNYHRFNVKNISSTSSGSYAGNVLLLGMKYEF</sequence>
<dbReference type="HOGENOM" id="CLU_026149_0_0_5"/>
<dbReference type="InterPro" id="IPR023614">
    <property type="entry name" value="Porin_dom_sf"/>
</dbReference>
<evidence type="ECO:0000313" key="3">
    <source>
        <dbReference type="EMBL" id="CAI27017.1"/>
    </source>
</evidence>
<protein>
    <recommendedName>
        <fullName evidence="2">Porin domain-containing protein</fullName>
    </recommendedName>
</protein>
<evidence type="ECO:0000313" key="4">
    <source>
        <dbReference type="Proteomes" id="UP000001021"/>
    </source>
</evidence>
<dbReference type="GO" id="GO:0016020">
    <property type="term" value="C:membrane"/>
    <property type="evidence" value="ECO:0007669"/>
    <property type="project" value="InterPro"/>
</dbReference>
<evidence type="ECO:0000259" key="2">
    <source>
        <dbReference type="Pfam" id="PF13609"/>
    </source>
</evidence>
<feature type="domain" description="Porin" evidence="2">
    <location>
        <begin position="101"/>
        <end position="462"/>
    </location>
</feature>
<feature type="signal peptide" evidence="1">
    <location>
        <begin position="1"/>
        <end position="27"/>
    </location>
</feature>
<gene>
    <name evidence="3" type="ordered locus">ERWE_CDS_05230</name>
</gene>
<reference evidence="3 4" key="1">
    <citation type="journal article" date="2006" name="J. Bacteriol.">
        <title>Comparative genomic analysis of three strains of Ehrlichia ruminantium reveals an active process of genome size plasticity.</title>
        <authorList>
            <person name="Frutos R."/>
            <person name="Viari A."/>
            <person name="Ferraz C."/>
            <person name="Morgat A."/>
            <person name="Eychenie S."/>
            <person name="Kandassami Y."/>
            <person name="Chantal I."/>
            <person name="Bensaid A."/>
            <person name="Coissac E."/>
            <person name="Vachiery N."/>
            <person name="Demaille J."/>
            <person name="Martinez D."/>
        </authorList>
    </citation>
    <scope>NUCLEOTIDE SEQUENCE [LARGE SCALE GENOMIC DNA]</scope>
    <source>
        <strain evidence="3 4">Welgevonden</strain>
    </source>
</reference>
<dbReference type="eggNOG" id="COG3064">
    <property type="taxonomic scope" value="Bacteria"/>
</dbReference>
<dbReference type="Gene3D" id="2.40.160.10">
    <property type="entry name" value="Porin"/>
    <property type="match status" value="1"/>
</dbReference>
<dbReference type="EMBL" id="CR925678">
    <property type="protein sequence ID" value="CAI27017.1"/>
    <property type="molecule type" value="Genomic_DNA"/>
</dbReference>
<dbReference type="GO" id="GO:0015288">
    <property type="term" value="F:porin activity"/>
    <property type="evidence" value="ECO:0007669"/>
    <property type="project" value="InterPro"/>
</dbReference>
<keyword evidence="1" id="KW-0732">Signal</keyword>
<proteinExistence type="predicted"/>
<dbReference type="Proteomes" id="UP000001021">
    <property type="component" value="Chromosome"/>
</dbReference>
<keyword evidence="4" id="KW-1185">Reference proteome</keyword>
<feature type="chain" id="PRO_5002615529" description="Porin domain-containing protein" evidence="1">
    <location>
        <begin position="28"/>
        <end position="494"/>
    </location>
</feature>
<accession>A0A0H3M8I7</accession>
<name>A0A0H3M8I7_EHRRW</name>
<dbReference type="SUPFAM" id="SSF56935">
    <property type="entry name" value="Porins"/>
    <property type="match status" value="1"/>
</dbReference>
<organism evidence="3 4">
    <name type="scientific">Ehrlichia ruminantium (strain Welgevonden)</name>
    <dbReference type="NCBI Taxonomy" id="254945"/>
    <lineage>
        <taxon>Bacteria</taxon>
        <taxon>Pseudomonadati</taxon>
        <taxon>Pseudomonadota</taxon>
        <taxon>Alphaproteobacteria</taxon>
        <taxon>Rickettsiales</taxon>
        <taxon>Anaplasmataceae</taxon>
        <taxon>Ehrlichia</taxon>
    </lineage>
</organism>
<evidence type="ECO:0000256" key="1">
    <source>
        <dbReference type="SAM" id="SignalP"/>
    </source>
</evidence>
<dbReference type="Pfam" id="PF13609">
    <property type="entry name" value="Porin_4"/>
    <property type="match status" value="1"/>
</dbReference>
<dbReference type="KEGG" id="erw:ERWE_CDS_05230"/>